<reference evidence="1" key="2">
    <citation type="submission" date="2019-10" db="EMBL/GenBank/DDBJ databases">
        <authorList>
            <consortium name="NCBI Pathogen Detection Project"/>
        </authorList>
    </citation>
    <scope>NUCLEOTIDE SEQUENCE</scope>
    <source>
        <strain evidence="1">AZ00058701</strain>
    </source>
</reference>
<dbReference type="GeneID" id="57034245"/>
<evidence type="ECO:0000313" key="2">
    <source>
        <dbReference type="Proteomes" id="UP000866496"/>
    </source>
</evidence>
<sequence length="259" mass="29552">MNDIMWYQNIMRNLLEKLPEASRKDGEFFLDKLFLAVKRVDNKPEMEFFLGLIEKSFLKFENEKSGSVTLVKFSRYILGLTLLYIKSGNDGAIWNSDFIPYLGEIKKFFDVEKEGKSFYKFLNQLEVDVFVSLNHQLAIDFKHFTSILRGNNDLKTIQSFTEACKGLGNESSEGFNQVVKDAEAHMINLQFADDLNSDFNLEGIDENLRNTTLQKSSHANSMPMSVNKGHRLSIFKALATSGELSDQTSLFINQNNGPI</sequence>
<dbReference type="RefSeq" id="WP_010946001.1">
    <property type="nucleotide sequence ID" value="NZ_CCZO01000004.1"/>
</dbReference>
<dbReference type="AlphaFoldDB" id="A0AAN5PG59"/>
<evidence type="ECO:0000313" key="1">
    <source>
        <dbReference type="EMBL" id="HAU1879949.1"/>
    </source>
</evidence>
<organism evidence="1 2">
    <name type="scientific">Legionella pneumophila</name>
    <dbReference type="NCBI Taxonomy" id="446"/>
    <lineage>
        <taxon>Bacteria</taxon>
        <taxon>Pseudomonadati</taxon>
        <taxon>Pseudomonadota</taxon>
        <taxon>Gammaproteobacteria</taxon>
        <taxon>Legionellales</taxon>
        <taxon>Legionellaceae</taxon>
        <taxon>Legionella</taxon>
    </lineage>
</organism>
<dbReference type="EMBL" id="DACWHX010000007">
    <property type="protein sequence ID" value="HAU1879949.1"/>
    <property type="molecule type" value="Genomic_DNA"/>
</dbReference>
<accession>A0AAN5PG59</accession>
<protein>
    <submittedName>
        <fullName evidence="1">Dot/Icm T4SS effector Ceg8</fullName>
    </submittedName>
</protein>
<proteinExistence type="predicted"/>
<reference evidence="1" key="1">
    <citation type="journal article" date="2018" name="Genome Biol.">
        <title>SKESA: strategic k-mer extension for scrupulous assemblies.</title>
        <authorList>
            <person name="Souvorov A."/>
            <person name="Agarwala R."/>
            <person name="Lipman D.J."/>
        </authorList>
    </citation>
    <scope>NUCLEOTIDE SEQUENCE</scope>
    <source>
        <strain evidence="1">AZ00058701</strain>
    </source>
</reference>
<comment type="caution">
    <text evidence="1">The sequence shown here is derived from an EMBL/GenBank/DDBJ whole genome shotgun (WGS) entry which is preliminary data.</text>
</comment>
<gene>
    <name evidence="1" type="primary">ceg8</name>
    <name evidence="1" type="ORF">JBJ86_06770</name>
</gene>
<dbReference type="Proteomes" id="UP000866496">
    <property type="component" value="Unassembled WGS sequence"/>
</dbReference>
<name>A0AAN5PG59_LEGPN</name>